<dbReference type="Pfam" id="PF00141">
    <property type="entry name" value="peroxidase"/>
    <property type="match status" value="1"/>
</dbReference>
<accession>A0A9K3DXK0</accession>
<reference evidence="12" key="1">
    <citation type="journal article" date="2017" name="Nature">
        <title>The sunflower genome provides insights into oil metabolism, flowering and Asterid evolution.</title>
        <authorList>
            <person name="Badouin H."/>
            <person name="Gouzy J."/>
            <person name="Grassa C.J."/>
            <person name="Murat F."/>
            <person name="Staton S.E."/>
            <person name="Cottret L."/>
            <person name="Lelandais-Briere C."/>
            <person name="Owens G.L."/>
            <person name="Carrere S."/>
            <person name="Mayjonade B."/>
            <person name="Legrand L."/>
            <person name="Gill N."/>
            <person name="Kane N.C."/>
            <person name="Bowers J.E."/>
            <person name="Hubner S."/>
            <person name="Bellec A."/>
            <person name="Berard A."/>
            <person name="Berges H."/>
            <person name="Blanchet N."/>
            <person name="Boniface M.C."/>
            <person name="Brunel D."/>
            <person name="Catrice O."/>
            <person name="Chaidir N."/>
            <person name="Claudel C."/>
            <person name="Donnadieu C."/>
            <person name="Faraut T."/>
            <person name="Fievet G."/>
            <person name="Helmstetter N."/>
            <person name="King M."/>
            <person name="Knapp S.J."/>
            <person name="Lai Z."/>
            <person name="Le Paslier M.C."/>
            <person name="Lippi Y."/>
            <person name="Lorenzon L."/>
            <person name="Mandel J.R."/>
            <person name="Marage G."/>
            <person name="Marchand G."/>
            <person name="Marquand E."/>
            <person name="Bret-Mestries E."/>
            <person name="Morien E."/>
            <person name="Nambeesan S."/>
            <person name="Nguyen T."/>
            <person name="Pegot-Espagnet P."/>
            <person name="Pouilly N."/>
            <person name="Raftis F."/>
            <person name="Sallet E."/>
            <person name="Schiex T."/>
            <person name="Thomas J."/>
            <person name="Vandecasteele C."/>
            <person name="Vares D."/>
            <person name="Vear F."/>
            <person name="Vautrin S."/>
            <person name="Crespi M."/>
            <person name="Mangin B."/>
            <person name="Burke J.M."/>
            <person name="Salse J."/>
            <person name="Munos S."/>
            <person name="Vincourt P."/>
            <person name="Rieseberg L.H."/>
            <person name="Langlade N.B."/>
        </authorList>
    </citation>
    <scope>NUCLEOTIDE SEQUENCE</scope>
    <source>
        <tissue evidence="12">Leaves</tissue>
    </source>
</reference>
<organism evidence="12 13">
    <name type="scientific">Helianthus annuus</name>
    <name type="common">Common sunflower</name>
    <dbReference type="NCBI Taxonomy" id="4232"/>
    <lineage>
        <taxon>Eukaryota</taxon>
        <taxon>Viridiplantae</taxon>
        <taxon>Streptophyta</taxon>
        <taxon>Embryophyta</taxon>
        <taxon>Tracheophyta</taxon>
        <taxon>Spermatophyta</taxon>
        <taxon>Magnoliopsida</taxon>
        <taxon>eudicotyledons</taxon>
        <taxon>Gunneridae</taxon>
        <taxon>Pentapetalae</taxon>
        <taxon>asterids</taxon>
        <taxon>campanulids</taxon>
        <taxon>Asterales</taxon>
        <taxon>Asteraceae</taxon>
        <taxon>Asteroideae</taxon>
        <taxon>Heliantheae alliance</taxon>
        <taxon>Heliantheae</taxon>
        <taxon>Helianthus</taxon>
    </lineage>
</organism>
<dbReference type="InterPro" id="IPR002016">
    <property type="entry name" value="Haem_peroxidase"/>
</dbReference>
<dbReference type="EC" id="1.11.1.7" evidence="3"/>
<evidence type="ECO:0000256" key="5">
    <source>
        <dbReference type="ARBA" id="ARBA00022617"/>
    </source>
</evidence>
<evidence type="ECO:0000256" key="9">
    <source>
        <dbReference type="PIRSR" id="PIRSR600823-3"/>
    </source>
</evidence>
<sequence>MLFIYIDYYYMAYDDQSRRTLMHFQPFKLQLMLRYHGCDASLLLGGAGSEKESPANDGVLGYDVIDVAKAAVESVCPGVVSCADILAVAARDASVVVGGQSWTVRLGRRDSPDSNAAEAATDLSRGNMNLGELISNFANKGPNTREMVALSG</sequence>
<feature type="binding site" evidence="9">
    <location>
        <position position="39"/>
    </location>
    <ligand>
        <name>Ca(2+)</name>
        <dbReference type="ChEBI" id="CHEBI:29108"/>
        <label>1</label>
    </ligand>
</feature>
<name>A0A9K3DXK0_HELAN</name>
<dbReference type="Gene3D" id="1.10.420.10">
    <property type="entry name" value="Peroxidase, domain 2"/>
    <property type="match status" value="1"/>
</dbReference>
<comment type="cofactor">
    <cofactor evidence="9">
        <name>Ca(2+)</name>
        <dbReference type="ChEBI" id="CHEBI:29108"/>
    </cofactor>
    <text evidence="9">Binds 2 calcium ions per subunit.</text>
</comment>
<keyword evidence="6 9" id="KW-0479">Metal-binding</keyword>
<dbReference type="PRINTS" id="PR00461">
    <property type="entry name" value="PLPEROXIDASE"/>
</dbReference>
<protein>
    <recommendedName>
        <fullName evidence="3">peroxidase</fullName>
        <ecNumber evidence="3">1.11.1.7</ecNumber>
    </recommendedName>
</protein>
<keyword evidence="5" id="KW-0349">Heme</keyword>
<keyword evidence="9" id="KW-0106">Calcium</keyword>
<dbReference type="GO" id="GO:0140825">
    <property type="term" value="F:lactoperoxidase activity"/>
    <property type="evidence" value="ECO:0007669"/>
    <property type="project" value="UniProtKB-EC"/>
</dbReference>
<evidence type="ECO:0000256" key="10">
    <source>
        <dbReference type="RuleBase" id="RU004241"/>
    </source>
</evidence>
<evidence type="ECO:0000259" key="11">
    <source>
        <dbReference type="PROSITE" id="PS50873"/>
    </source>
</evidence>
<evidence type="ECO:0000256" key="7">
    <source>
        <dbReference type="ARBA" id="ARBA00023002"/>
    </source>
</evidence>
<comment type="similarity">
    <text evidence="10">Belongs to the peroxidase family.</text>
</comment>
<evidence type="ECO:0000256" key="4">
    <source>
        <dbReference type="ARBA" id="ARBA00022559"/>
    </source>
</evidence>
<feature type="domain" description="Plant heme peroxidase family profile" evidence="11">
    <location>
        <begin position="36"/>
        <end position="152"/>
    </location>
</feature>
<evidence type="ECO:0000256" key="3">
    <source>
        <dbReference type="ARBA" id="ARBA00012313"/>
    </source>
</evidence>
<dbReference type="PRINTS" id="PR00458">
    <property type="entry name" value="PEROXIDASE"/>
</dbReference>
<comment type="catalytic activity">
    <reaction evidence="1">
        <text>2 a phenolic donor + H2O2 = 2 a phenolic radical donor + 2 H2O</text>
        <dbReference type="Rhea" id="RHEA:56136"/>
        <dbReference type="ChEBI" id="CHEBI:15377"/>
        <dbReference type="ChEBI" id="CHEBI:16240"/>
        <dbReference type="ChEBI" id="CHEBI:139520"/>
        <dbReference type="ChEBI" id="CHEBI:139521"/>
        <dbReference type="EC" id="1.11.1.7"/>
    </reaction>
</comment>
<dbReference type="PANTHER" id="PTHR31388">
    <property type="entry name" value="PEROXIDASE 72-RELATED"/>
    <property type="match status" value="1"/>
</dbReference>
<keyword evidence="8" id="KW-0408">Iron</keyword>
<feature type="binding site" evidence="9">
    <location>
        <position position="41"/>
    </location>
    <ligand>
        <name>Ca(2+)</name>
        <dbReference type="ChEBI" id="CHEBI:29108"/>
        <label>1</label>
    </ligand>
</feature>
<evidence type="ECO:0000256" key="6">
    <source>
        <dbReference type="ARBA" id="ARBA00022723"/>
    </source>
</evidence>
<reference evidence="12" key="2">
    <citation type="submission" date="2020-06" db="EMBL/GenBank/DDBJ databases">
        <title>Helianthus annuus Genome sequencing and assembly Release 2.</title>
        <authorList>
            <person name="Gouzy J."/>
            <person name="Langlade N."/>
            <person name="Munos S."/>
        </authorList>
    </citation>
    <scope>NUCLEOTIDE SEQUENCE</scope>
    <source>
        <tissue evidence="12">Leaves</tissue>
    </source>
</reference>
<keyword evidence="13" id="KW-1185">Reference proteome</keyword>
<dbReference type="InterPro" id="IPR010255">
    <property type="entry name" value="Haem_peroxidase_sf"/>
</dbReference>
<dbReference type="GO" id="GO:0020037">
    <property type="term" value="F:heme binding"/>
    <property type="evidence" value="ECO:0007669"/>
    <property type="project" value="InterPro"/>
</dbReference>
<dbReference type="SUPFAM" id="SSF48113">
    <property type="entry name" value="Heme-dependent peroxidases"/>
    <property type="match status" value="1"/>
</dbReference>
<dbReference type="PROSITE" id="PS50873">
    <property type="entry name" value="PEROXIDASE_4"/>
    <property type="match status" value="1"/>
</dbReference>
<dbReference type="GO" id="GO:0006979">
    <property type="term" value="P:response to oxidative stress"/>
    <property type="evidence" value="ECO:0007669"/>
    <property type="project" value="InterPro"/>
</dbReference>
<dbReference type="Gene3D" id="1.10.520.10">
    <property type="match status" value="1"/>
</dbReference>
<evidence type="ECO:0000256" key="1">
    <source>
        <dbReference type="ARBA" id="ARBA00000189"/>
    </source>
</evidence>
<dbReference type="InterPro" id="IPR000823">
    <property type="entry name" value="Peroxidase_pln"/>
</dbReference>
<dbReference type="PANTHER" id="PTHR31388:SF215">
    <property type="entry name" value="PEROXIDASE"/>
    <property type="match status" value="1"/>
</dbReference>
<dbReference type="AlphaFoldDB" id="A0A9K3DXK0"/>
<comment type="cofactor">
    <cofactor evidence="2">
        <name>heme b</name>
        <dbReference type="ChEBI" id="CHEBI:60344"/>
    </cofactor>
</comment>
<dbReference type="EMBL" id="MNCJ02000331">
    <property type="protein sequence ID" value="KAF5762141.1"/>
    <property type="molecule type" value="Genomic_DNA"/>
</dbReference>
<comment type="caution">
    <text evidence="12">The sequence shown here is derived from an EMBL/GenBank/DDBJ whole genome shotgun (WGS) entry which is preliminary data.</text>
</comment>
<feature type="binding site" evidence="9">
    <location>
        <position position="50"/>
    </location>
    <ligand>
        <name>Ca(2+)</name>
        <dbReference type="ChEBI" id="CHEBI:29108"/>
        <label>1</label>
    </ligand>
</feature>
<proteinExistence type="inferred from homology"/>
<dbReference type="GO" id="GO:0046872">
    <property type="term" value="F:metal ion binding"/>
    <property type="evidence" value="ECO:0007669"/>
    <property type="project" value="UniProtKB-KW"/>
</dbReference>
<gene>
    <name evidence="12" type="ORF">HanXRQr2_Chr16g0773321</name>
</gene>
<evidence type="ECO:0000313" key="12">
    <source>
        <dbReference type="EMBL" id="KAF5762141.1"/>
    </source>
</evidence>
<evidence type="ECO:0000313" key="13">
    <source>
        <dbReference type="Proteomes" id="UP000215914"/>
    </source>
</evidence>
<dbReference type="GO" id="GO:0009505">
    <property type="term" value="C:plant-type cell wall"/>
    <property type="evidence" value="ECO:0000318"/>
    <property type="project" value="GO_Central"/>
</dbReference>
<keyword evidence="7 12" id="KW-0560">Oxidoreductase</keyword>
<evidence type="ECO:0000256" key="2">
    <source>
        <dbReference type="ARBA" id="ARBA00001970"/>
    </source>
</evidence>
<dbReference type="Gramene" id="mRNA:HanXRQr2_Chr16g0773321">
    <property type="protein sequence ID" value="mRNA:HanXRQr2_Chr16g0773321"/>
    <property type="gene ID" value="HanXRQr2_Chr16g0773321"/>
</dbReference>
<keyword evidence="4 12" id="KW-0575">Peroxidase</keyword>
<dbReference type="Proteomes" id="UP000215914">
    <property type="component" value="Unassembled WGS sequence"/>
</dbReference>
<evidence type="ECO:0000256" key="8">
    <source>
        <dbReference type="ARBA" id="ARBA00023004"/>
    </source>
</evidence>
<dbReference type="GO" id="GO:0004601">
    <property type="term" value="F:peroxidase activity"/>
    <property type="evidence" value="ECO:0000318"/>
    <property type="project" value="GO_Central"/>
</dbReference>
<feature type="binding site" evidence="9">
    <location>
        <position position="37"/>
    </location>
    <ligand>
        <name>Ca(2+)</name>
        <dbReference type="ChEBI" id="CHEBI:29108"/>
        <label>1</label>
    </ligand>
</feature>